<accession>A0A4Y2DPH8</accession>
<sequence>MAIQAGKSITSVTLRPTNWIREDVILFSQHGSFPAYIEKFQVSDSDQCNCGGSAMELQLATKCAFSALVCEEASARLRTRTAEMSRQ</sequence>
<comment type="caution">
    <text evidence="1">The sequence shown here is derived from an EMBL/GenBank/DDBJ whole genome shotgun (WGS) entry which is preliminary data.</text>
</comment>
<organism evidence="1 2">
    <name type="scientific">Araneus ventricosus</name>
    <name type="common">Orbweaver spider</name>
    <name type="synonym">Epeira ventricosa</name>
    <dbReference type="NCBI Taxonomy" id="182803"/>
    <lineage>
        <taxon>Eukaryota</taxon>
        <taxon>Metazoa</taxon>
        <taxon>Ecdysozoa</taxon>
        <taxon>Arthropoda</taxon>
        <taxon>Chelicerata</taxon>
        <taxon>Arachnida</taxon>
        <taxon>Araneae</taxon>
        <taxon>Araneomorphae</taxon>
        <taxon>Entelegynae</taxon>
        <taxon>Araneoidea</taxon>
        <taxon>Araneidae</taxon>
        <taxon>Araneus</taxon>
    </lineage>
</organism>
<dbReference type="AlphaFoldDB" id="A0A4Y2DPH8"/>
<proteinExistence type="predicted"/>
<gene>
    <name evidence="1" type="ORF">AVEN_202837_1</name>
</gene>
<dbReference type="OrthoDB" id="6630138at2759"/>
<evidence type="ECO:0000313" key="2">
    <source>
        <dbReference type="Proteomes" id="UP000499080"/>
    </source>
</evidence>
<protein>
    <submittedName>
        <fullName evidence="1">Uncharacterized protein</fullName>
    </submittedName>
</protein>
<evidence type="ECO:0000313" key="1">
    <source>
        <dbReference type="EMBL" id="GBM17678.1"/>
    </source>
</evidence>
<dbReference type="Proteomes" id="UP000499080">
    <property type="component" value="Unassembled WGS sequence"/>
</dbReference>
<name>A0A4Y2DPH8_ARAVE</name>
<keyword evidence="2" id="KW-1185">Reference proteome</keyword>
<reference evidence="1 2" key="1">
    <citation type="journal article" date="2019" name="Sci. Rep.">
        <title>Orb-weaving spider Araneus ventricosus genome elucidates the spidroin gene catalogue.</title>
        <authorList>
            <person name="Kono N."/>
            <person name="Nakamura H."/>
            <person name="Ohtoshi R."/>
            <person name="Moran D.A.P."/>
            <person name="Shinohara A."/>
            <person name="Yoshida Y."/>
            <person name="Fujiwara M."/>
            <person name="Mori M."/>
            <person name="Tomita M."/>
            <person name="Arakawa K."/>
        </authorList>
    </citation>
    <scope>NUCLEOTIDE SEQUENCE [LARGE SCALE GENOMIC DNA]</scope>
</reference>
<dbReference type="EMBL" id="BGPR01000392">
    <property type="protein sequence ID" value="GBM17678.1"/>
    <property type="molecule type" value="Genomic_DNA"/>
</dbReference>